<dbReference type="EMBL" id="LGRX02004138">
    <property type="protein sequence ID" value="KAK3280981.1"/>
    <property type="molecule type" value="Genomic_DNA"/>
</dbReference>
<evidence type="ECO:0000259" key="3">
    <source>
        <dbReference type="PROSITE" id="PS50222"/>
    </source>
</evidence>
<feature type="region of interest" description="Disordered" evidence="2">
    <location>
        <begin position="143"/>
        <end position="204"/>
    </location>
</feature>
<dbReference type="InterPro" id="IPR011992">
    <property type="entry name" value="EF-hand-dom_pair"/>
</dbReference>
<dbReference type="EMBL" id="LGRX02015223">
    <property type="protein sequence ID" value="KAK3263607.1"/>
    <property type="molecule type" value="Genomic_DNA"/>
</dbReference>
<dbReference type="Gene3D" id="1.10.238.10">
    <property type="entry name" value="EF-hand"/>
    <property type="match status" value="1"/>
</dbReference>
<feature type="region of interest" description="Disordered" evidence="2">
    <location>
        <begin position="1"/>
        <end position="108"/>
    </location>
</feature>
<dbReference type="InterPro" id="IPR002048">
    <property type="entry name" value="EF_hand_dom"/>
</dbReference>
<evidence type="ECO:0000313" key="6">
    <source>
        <dbReference type="Proteomes" id="UP001190700"/>
    </source>
</evidence>
<name>A0AAE0LD22_9CHLO</name>
<dbReference type="AlphaFoldDB" id="A0AAE0LD22"/>
<keyword evidence="1" id="KW-0106">Calcium</keyword>
<proteinExistence type="predicted"/>
<dbReference type="SUPFAM" id="SSF47473">
    <property type="entry name" value="EF-hand"/>
    <property type="match status" value="1"/>
</dbReference>
<evidence type="ECO:0000313" key="4">
    <source>
        <dbReference type="EMBL" id="KAK3263607.1"/>
    </source>
</evidence>
<dbReference type="PROSITE" id="PS50222">
    <property type="entry name" value="EF_HAND_2"/>
    <property type="match status" value="2"/>
</dbReference>
<evidence type="ECO:0000256" key="2">
    <source>
        <dbReference type="SAM" id="MobiDB-lite"/>
    </source>
</evidence>
<feature type="compositionally biased region" description="Basic and acidic residues" evidence="2">
    <location>
        <begin position="48"/>
        <end position="64"/>
    </location>
</feature>
<dbReference type="PROSITE" id="PS00018">
    <property type="entry name" value="EF_HAND_1"/>
    <property type="match status" value="2"/>
</dbReference>
<feature type="domain" description="EF-hand" evidence="3">
    <location>
        <begin position="392"/>
        <end position="427"/>
    </location>
</feature>
<dbReference type="InterPro" id="IPR018247">
    <property type="entry name" value="EF_Hand_1_Ca_BS"/>
</dbReference>
<reference evidence="5 6" key="1">
    <citation type="journal article" date="2015" name="Genome Biol. Evol.">
        <title>Comparative Genomics of a Bacterivorous Green Alga Reveals Evolutionary Causalities and Consequences of Phago-Mixotrophic Mode of Nutrition.</title>
        <authorList>
            <person name="Burns J.A."/>
            <person name="Paasch A."/>
            <person name="Narechania A."/>
            <person name="Kim E."/>
        </authorList>
    </citation>
    <scope>NUCLEOTIDE SEQUENCE [LARGE SCALE GENOMIC DNA]</scope>
    <source>
        <strain evidence="5">PLY_AMNH</strain>
    </source>
</reference>
<keyword evidence="6" id="KW-1185">Reference proteome</keyword>
<evidence type="ECO:0000256" key="1">
    <source>
        <dbReference type="ARBA" id="ARBA00022837"/>
    </source>
</evidence>
<accession>A0AAE0LD22</accession>
<dbReference type="CDD" id="cd00051">
    <property type="entry name" value="EFh"/>
    <property type="match status" value="1"/>
</dbReference>
<feature type="domain" description="EF-hand" evidence="3">
    <location>
        <begin position="429"/>
        <end position="464"/>
    </location>
</feature>
<protein>
    <recommendedName>
        <fullName evidence="3">EF-hand domain-containing protein</fullName>
    </recommendedName>
</protein>
<dbReference type="SMART" id="SM00054">
    <property type="entry name" value="EFh"/>
    <property type="match status" value="3"/>
</dbReference>
<dbReference type="GO" id="GO:0005509">
    <property type="term" value="F:calcium ion binding"/>
    <property type="evidence" value="ECO:0007669"/>
    <property type="project" value="InterPro"/>
</dbReference>
<gene>
    <name evidence="5" type="ORF">CYMTET_11207</name>
    <name evidence="4" type="ORF">CYMTET_27599</name>
</gene>
<dbReference type="Proteomes" id="UP001190700">
    <property type="component" value="Unassembled WGS sequence"/>
</dbReference>
<comment type="caution">
    <text evidence="5">The sequence shown here is derived from an EMBL/GenBank/DDBJ whole genome shotgun (WGS) entry which is preliminary data.</text>
</comment>
<organism evidence="5 6">
    <name type="scientific">Cymbomonas tetramitiformis</name>
    <dbReference type="NCBI Taxonomy" id="36881"/>
    <lineage>
        <taxon>Eukaryota</taxon>
        <taxon>Viridiplantae</taxon>
        <taxon>Chlorophyta</taxon>
        <taxon>Pyramimonadophyceae</taxon>
        <taxon>Pyramimonadales</taxon>
        <taxon>Pyramimonadaceae</taxon>
        <taxon>Cymbomonas</taxon>
    </lineage>
</organism>
<evidence type="ECO:0000313" key="5">
    <source>
        <dbReference type="EMBL" id="KAK3280981.1"/>
    </source>
</evidence>
<sequence>MPSLQFPQPQPFSGSAGPAAERLQGHHQSLAAVSVTSCAQPGVLRRPLRLEPLHDSKLNSRSEHNSNFPESPERSPLLLSGASPSKSSPPSSGSSSLSLGSSSPVSPGRQIAEMFRDRGFTVAGDAATPKASLQPLALSLALSPNRPSANTRDFRKRGIRTSRSSDPGVSRGIAARSPAIDKPMPRIPSGRCEESRRATFTQASPVRAHPTKGFAEGSASVEQVLYEQNRTVVPRPAALARGRRSPTKELFQYVDVRGNSTSCHISSLLQLWVLFSNIDSSQNGKVDMMEVDTFAKGVFSESLGSMSCAALFNGQVGSKTLPVFLKNLKLALRQNSELTFVEFLQLVHPEADRDTLDRMHMVVMRAERFKDIKVKEEKQNRHDQALAEEIATQAPWVDTMWIKWDTDGNGELDREEFAACLADICGEDVVEHDLDEYFDQINVDGSGLISKEQFSRWWASIHLLSEDK</sequence>
<feature type="compositionally biased region" description="Low complexity" evidence="2">
    <location>
        <begin position="75"/>
        <end position="108"/>
    </location>
</feature>
<dbReference type="Pfam" id="PF13202">
    <property type="entry name" value="EF-hand_5"/>
    <property type="match status" value="1"/>
</dbReference>
<reference evidence="5" key="2">
    <citation type="submission" date="2023-06" db="EMBL/GenBank/DDBJ databases">
        <title>Long-read-based genome assembly of the green algal bacterivore Cymbomonas tetramitiformis.</title>
        <authorList>
            <person name="Gyaltshen Y."/>
            <person name="Rozenberg A."/>
            <person name="Paasch A."/>
            <person name="Burns J.A."/>
            <person name="Warring S."/>
            <person name="Larson R."/>
            <person name="Maurer-Alcala X."/>
            <person name="Dacks J."/>
            <person name="Kim E."/>
        </authorList>
    </citation>
    <scope>NUCLEOTIDE SEQUENCE</scope>
    <source>
        <strain evidence="5">PLY_AMNH</strain>
    </source>
</reference>